<dbReference type="EMBL" id="CP017766">
    <property type="protein sequence ID" value="AUB55798.1"/>
    <property type="molecule type" value="Genomic_DNA"/>
</dbReference>
<evidence type="ECO:0000313" key="7">
    <source>
        <dbReference type="EMBL" id="HII84461.1"/>
    </source>
</evidence>
<dbReference type="Proteomes" id="UP000232806">
    <property type="component" value="Chromosome"/>
</dbReference>
<reference evidence="7" key="2">
    <citation type="journal article" date="2020" name="bioRxiv">
        <title>A rank-normalized archaeal taxonomy based on genome phylogeny resolves widespread incomplete and uneven classifications.</title>
        <authorList>
            <person name="Rinke C."/>
            <person name="Chuvochina M."/>
            <person name="Mussig A.J."/>
            <person name="Chaumeil P.-A."/>
            <person name="Waite D.W."/>
            <person name="Whitman W.B."/>
            <person name="Parks D.H."/>
            <person name="Hugenholtz P."/>
        </authorList>
    </citation>
    <scope>NUCLEOTIDE SEQUENCE</scope>
    <source>
        <strain evidence="7">UBA11802</strain>
    </source>
</reference>
<dbReference type="AlphaFoldDB" id="A0A2H4VQG9"/>
<evidence type="ECO:0000256" key="3">
    <source>
        <dbReference type="HAMAP-Rule" id="MF_00273"/>
    </source>
</evidence>
<keyword evidence="2 3" id="KW-0687">Ribonucleoprotein</keyword>
<dbReference type="NCBIfam" id="NF001981">
    <property type="entry name" value="PRK00773.1-1"/>
    <property type="match status" value="1"/>
</dbReference>
<dbReference type="GO" id="GO:0005840">
    <property type="term" value="C:ribosome"/>
    <property type="evidence" value="ECO:0007669"/>
    <property type="project" value="UniProtKB-KW"/>
</dbReference>
<dbReference type="SUPFAM" id="SSF160374">
    <property type="entry name" value="RplX-like"/>
    <property type="match status" value="1"/>
</dbReference>
<dbReference type="EMBL" id="CP017768">
    <property type="protein sequence ID" value="AUB60337.1"/>
    <property type="molecule type" value="Genomic_DNA"/>
</dbReference>
<dbReference type="InterPro" id="IPR028877">
    <property type="entry name" value="Ribosomal_eL20"/>
</dbReference>
<dbReference type="Gene3D" id="3.10.20.10">
    <property type="match status" value="1"/>
</dbReference>
<reference evidence="8 11" key="3">
    <citation type="submission" date="2020-04" db="EMBL/GenBank/DDBJ databases">
        <title>Draft genome of Methanobacterium subterraneum isolated from animal feces.</title>
        <authorList>
            <person name="Ouboter H.T."/>
            <person name="Berger S."/>
            <person name="Gungor E."/>
            <person name="Jetten M.S.M."/>
            <person name="Welte C.U."/>
        </authorList>
    </citation>
    <scope>NUCLEOTIDE SEQUENCE [LARGE SCALE GENOMIC DNA]</scope>
    <source>
        <strain evidence="8">HO_2020</strain>
    </source>
</reference>
<evidence type="ECO:0000256" key="2">
    <source>
        <dbReference type="ARBA" id="ARBA00023274"/>
    </source>
</evidence>
<accession>A0A2H4VCH0</accession>
<dbReference type="InterPro" id="IPR023573">
    <property type="entry name" value="Ribosomal_eL20_dom"/>
</dbReference>
<comment type="similarity">
    <text evidence="3">Belongs to the eukaryotic ribosomal protein eL20 family.</text>
</comment>
<evidence type="ECO:0000256" key="1">
    <source>
        <dbReference type="ARBA" id="ARBA00022980"/>
    </source>
</evidence>
<keyword evidence="1 3" id="KW-0689">Ribosomal protein</keyword>
<protein>
    <recommendedName>
        <fullName evidence="3">Large ribosomal subunit protein eL20</fullName>
    </recommendedName>
</protein>
<dbReference type="GO" id="GO:0006412">
    <property type="term" value="P:translation"/>
    <property type="evidence" value="ECO:0007669"/>
    <property type="project" value="UniProtKB-UniRule"/>
</dbReference>
<dbReference type="GO" id="GO:1990904">
    <property type="term" value="C:ribonucleoprotein complex"/>
    <property type="evidence" value="ECO:0007669"/>
    <property type="project" value="UniProtKB-KW"/>
</dbReference>
<dbReference type="Proteomes" id="UP000591058">
    <property type="component" value="Unassembled WGS sequence"/>
</dbReference>
<evidence type="ECO:0000313" key="9">
    <source>
        <dbReference type="Proteomes" id="UP000232631"/>
    </source>
</evidence>
<keyword evidence="9" id="KW-1185">Reference proteome</keyword>
<dbReference type="GeneID" id="35122740"/>
<feature type="domain" description="Large ribosomal subunit protein eL20" evidence="4">
    <location>
        <begin position="4"/>
        <end position="58"/>
    </location>
</feature>
<dbReference type="Pfam" id="PF01775">
    <property type="entry name" value="Ribosomal_L18A"/>
    <property type="match status" value="1"/>
</dbReference>
<dbReference type="EMBL" id="JABBYL010000016">
    <property type="protein sequence ID" value="NMO09169.1"/>
    <property type="molecule type" value="Genomic_DNA"/>
</dbReference>
<name>A0A2H4VQG9_9EURY</name>
<dbReference type="RefSeq" id="WP_100905777.1">
    <property type="nucleotide sequence ID" value="NZ_CP017766.1"/>
</dbReference>
<sequence>MKTKIFRVQGKFIMGDRFKPFTKELKAMGEDDIKEKIYSEFGSKHHIVRNQIHIQKIEEISAEEVQDTLIKSLTSE</sequence>
<evidence type="ECO:0000313" key="8">
    <source>
        <dbReference type="EMBL" id="NMO09169.1"/>
    </source>
</evidence>
<reference evidence="9 10" key="1">
    <citation type="submission" date="2016-10" db="EMBL/GenBank/DDBJ databases">
        <title>Comparative genomics between deep and shallow subseafloor isolates.</title>
        <authorList>
            <person name="Ishii S."/>
            <person name="Miller J.R."/>
            <person name="Sutton G."/>
            <person name="Suzuki S."/>
            <person name="Methe B."/>
            <person name="Inagaki F."/>
            <person name="Imachi H."/>
        </authorList>
    </citation>
    <scope>NUCLEOTIDE SEQUENCE [LARGE SCALE GENOMIC DNA]</scope>
    <source>
        <strain evidence="6 9">A8p</strain>
        <strain evidence="5 10">MO-MB1</strain>
    </source>
</reference>
<proteinExistence type="inferred from homology"/>
<accession>A0A2H4VQG9</accession>
<keyword evidence="3" id="KW-0699">rRNA-binding</keyword>
<evidence type="ECO:0000313" key="5">
    <source>
        <dbReference type="EMBL" id="AUB55798.1"/>
    </source>
</evidence>
<dbReference type="HAMAP" id="MF_00273">
    <property type="entry name" value="Ribosomal_eL20"/>
    <property type="match status" value="1"/>
</dbReference>
<dbReference type="OrthoDB" id="191241at2157"/>
<evidence type="ECO:0000313" key="10">
    <source>
        <dbReference type="Proteomes" id="UP000232806"/>
    </source>
</evidence>
<dbReference type="GO" id="GO:0070180">
    <property type="term" value="F:large ribosomal subunit rRNA binding"/>
    <property type="evidence" value="ECO:0007669"/>
    <property type="project" value="UniProtKB-UniRule"/>
</dbReference>
<dbReference type="GO" id="GO:0003735">
    <property type="term" value="F:structural constituent of ribosome"/>
    <property type="evidence" value="ECO:0007669"/>
    <property type="project" value="InterPro"/>
</dbReference>
<comment type="subunit">
    <text evidence="3">Part of the 50S ribosomal subunit. Binds 23S rRNA.</text>
</comment>
<dbReference type="Proteomes" id="UP000586031">
    <property type="component" value="Unassembled WGS sequence"/>
</dbReference>
<dbReference type="KEGG" id="msub:BK009_06330"/>
<dbReference type="EMBL" id="DUHE01000178">
    <property type="protein sequence ID" value="HII84461.1"/>
    <property type="molecule type" value="Genomic_DNA"/>
</dbReference>
<dbReference type="Proteomes" id="UP000232631">
    <property type="component" value="Chromosome"/>
</dbReference>
<organism evidence="6 9">
    <name type="scientific">Methanobacterium subterraneum</name>
    <dbReference type="NCBI Taxonomy" id="59277"/>
    <lineage>
        <taxon>Archaea</taxon>
        <taxon>Methanobacteriati</taxon>
        <taxon>Methanobacteriota</taxon>
        <taxon>Methanomada group</taxon>
        <taxon>Methanobacteria</taxon>
        <taxon>Methanobacteriales</taxon>
        <taxon>Methanobacteriaceae</taxon>
        <taxon>Methanobacterium</taxon>
    </lineage>
</organism>
<gene>
    <name evidence="3" type="primary">rpl18a</name>
    <name evidence="3" type="synonym">rpl20e</name>
    <name evidence="3" type="synonym">rplX</name>
    <name evidence="5" type="ORF">BK007_07165</name>
    <name evidence="6" type="ORF">BK009_06330</name>
    <name evidence="7" type="ORF">HA271_06420</name>
    <name evidence="8" type="ORF">HG719_04865</name>
</gene>
<keyword evidence="3" id="KW-0694">RNA-binding</keyword>
<evidence type="ECO:0000313" key="6">
    <source>
        <dbReference type="EMBL" id="AUB60337.1"/>
    </source>
</evidence>
<evidence type="ECO:0000259" key="4">
    <source>
        <dbReference type="Pfam" id="PF01775"/>
    </source>
</evidence>
<evidence type="ECO:0000313" key="11">
    <source>
        <dbReference type="Proteomes" id="UP000591058"/>
    </source>
</evidence>